<dbReference type="EMBL" id="BLXT01006199">
    <property type="protein sequence ID" value="GFO29987.1"/>
    <property type="molecule type" value="Genomic_DNA"/>
</dbReference>
<evidence type="ECO:0000313" key="1">
    <source>
        <dbReference type="EMBL" id="GFO29987.1"/>
    </source>
</evidence>
<dbReference type="AlphaFoldDB" id="A0AAV4CFG8"/>
<name>A0AAV4CFG8_9GAST</name>
<protein>
    <submittedName>
        <fullName evidence="1">Uncharacterized protein</fullName>
    </submittedName>
</protein>
<reference evidence="1 2" key="1">
    <citation type="journal article" date="2021" name="Elife">
        <title>Chloroplast acquisition without the gene transfer in kleptoplastic sea slugs, Plakobranchus ocellatus.</title>
        <authorList>
            <person name="Maeda T."/>
            <person name="Takahashi S."/>
            <person name="Yoshida T."/>
            <person name="Shimamura S."/>
            <person name="Takaki Y."/>
            <person name="Nagai Y."/>
            <person name="Toyoda A."/>
            <person name="Suzuki Y."/>
            <person name="Arimoto A."/>
            <person name="Ishii H."/>
            <person name="Satoh N."/>
            <person name="Nishiyama T."/>
            <person name="Hasebe M."/>
            <person name="Maruyama T."/>
            <person name="Minagawa J."/>
            <person name="Obokata J."/>
            <person name="Shigenobu S."/>
        </authorList>
    </citation>
    <scope>NUCLEOTIDE SEQUENCE [LARGE SCALE GENOMIC DNA]</scope>
</reference>
<sequence>MNQNHTETLVINVKGVCDSNPNLSFGRDSHVQQVAPGRHPATARKISIDQASKIATWNVRTLHQKGKFKNFIEKMDRIKLKIQGLAAAFDKVRHEELYRMLEKLDIDGKDLRVIDKVRHVELLRILEKLDIDGKDLRVIRNLYWGQTASVRIEGEHSDFKPISCQKLDNRELFDEKVIGRRHCLINMATPSPQGWKYSISNLDISDAELVWAYAVIYDVNGHPAEETWYTTAYAGKQSLCRQKEGSNKKTVLFLA</sequence>
<gene>
    <name evidence="1" type="ORF">PoB_005649200</name>
</gene>
<comment type="caution">
    <text evidence="1">The sequence shown here is derived from an EMBL/GenBank/DDBJ whole genome shotgun (WGS) entry which is preliminary data.</text>
</comment>
<keyword evidence="2" id="KW-1185">Reference proteome</keyword>
<accession>A0AAV4CFG8</accession>
<organism evidence="1 2">
    <name type="scientific">Plakobranchus ocellatus</name>
    <dbReference type="NCBI Taxonomy" id="259542"/>
    <lineage>
        <taxon>Eukaryota</taxon>
        <taxon>Metazoa</taxon>
        <taxon>Spiralia</taxon>
        <taxon>Lophotrochozoa</taxon>
        <taxon>Mollusca</taxon>
        <taxon>Gastropoda</taxon>
        <taxon>Heterobranchia</taxon>
        <taxon>Euthyneura</taxon>
        <taxon>Panpulmonata</taxon>
        <taxon>Sacoglossa</taxon>
        <taxon>Placobranchoidea</taxon>
        <taxon>Plakobranchidae</taxon>
        <taxon>Plakobranchus</taxon>
    </lineage>
</organism>
<dbReference type="Proteomes" id="UP000735302">
    <property type="component" value="Unassembled WGS sequence"/>
</dbReference>
<evidence type="ECO:0000313" key="2">
    <source>
        <dbReference type="Proteomes" id="UP000735302"/>
    </source>
</evidence>
<proteinExistence type="predicted"/>